<feature type="binding site" evidence="6">
    <location>
        <begin position="63"/>
        <end position="64"/>
    </location>
    <ligand>
        <name>NAD(+)</name>
        <dbReference type="ChEBI" id="CHEBI:57540"/>
    </ligand>
</feature>
<sequence>MSEIKKVLIIANGLKEESRAVSKEISSFFEERNIAVSTVFTLSNDEEIRIDDDISLVCSLGGDGTVLYAARMVHEKGLPILPVNLGTFGYITEVSKDEWKDALHHYLEKGDNLSRRLMLKVSVMRNSEKVRQFYALNEVTISASGISKVVKLQLFLNNTLAGSFKSDGLIIASPTGSTGYSLAAGGPILSSSLAAFVITPICPFTLSNRPLVVSSDTKCKVKINENQRTDLILSADGQESFALDEDDEIIIEKSISRALLITSAKRNFIDVIREKLHWSGEFHA</sequence>
<keyword evidence="4 6" id="KW-0520">NAD</keyword>
<protein>
    <recommendedName>
        <fullName evidence="6">NAD kinase</fullName>
        <ecNumber evidence="6">2.7.1.23</ecNumber>
    </recommendedName>
    <alternativeName>
        <fullName evidence="6">ATP-dependent NAD kinase</fullName>
    </alternativeName>
</protein>
<keyword evidence="6" id="KW-0547">Nucleotide-binding</keyword>
<evidence type="ECO:0000256" key="4">
    <source>
        <dbReference type="ARBA" id="ARBA00023027"/>
    </source>
</evidence>
<dbReference type="InterPro" id="IPR002504">
    <property type="entry name" value="NADK"/>
</dbReference>
<keyword evidence="6" id="KW-0963">Cytoplasm</keyword>
<dbReference type="AlphaFoldDB" id="A0A9D1TM05"/>
<dbReference type="EC" id="2.7.1.23" evidence="6"/>
<reference evidence="7" key="2">
    <citation type="submission" date="2021-04" db="EMBL/GenBank/DDBJ databases">
        <authorList>
            <person name="Gilroy R."/>
        </authorList>
    </citation>
    <scope>NUCLEOTIDE SEQUENCE</scope>
    <source>
        <strain evidence="7">Gambia11-129</strain>
    </source>
</reference>
<evidence type="ECO:0000313" key="7">
    <source>
        <dbReference type="EMBL" id="HIV98174.1"/>
    </source>
</evidence>
<comment type="caution">
    <text evidence="7">The sequence shown here is derived from an EMBL/GenBank/DDBJ whole genome shotgun (WGS) entry which is preliminary data.</text>
</comment>
<dbReference type="GO" id="GO:0003951">
    <property type="term" value="F:NAD+ kinase activity"/>
    <property type="evidence" value="ECO:0007669"/>
    <property type="project" value="UniProtKB-UniRule"/>
</dbReference>
<reference evidence="7" key="1">
    <citation type="journal article" date="2021" name="PeerJ">
        <title>Extensive microbial diversity within the chicken gut microbiome revealed by metagenomics and culture.</title>
        <authorList>
            <person name="Gilroy R."/>
            <person name="Ravi A."/>
            <person name="Getino M."/>
            <person name="Pursley I."/>
            <person name="Horton D.L."/>
            <person name="Alikhan N.F."/>
            <person name="Baker D."/>
            <person name="Gharbi K."/>
            <person name="Hall N."/>
            <person name="Watson M."/>
            <person name="Adriaenssens E.M."/>
            <person name="Foster-Nyarko E."/>
            <person name="Jarju S."/>
            <person name="Secka A."/>
            <person name="Antonio M."/>
            <person name="Oren A."/>
            <person name="Chaudhuri R.R."/>
            <person name="La Ragione R."/>
            <person name="Hildebrand F."/>
            <person name="Pallen M.J."/>
        </authorList>
    </citation>
    <scope>NUCLEOTIDE SEQUENCE</scope>
    <source>
        <strain evidence="7">Gambia11-129</strain>
    </source>
</reference>
<dbReference type="GO" id="GO:0051287">
    <property type="term" value="F:NAD binding"/>
    <property type="evidence" value="ECO:0007669"/>
    <property type="project" value="UniProtKB-ARBA"/>
</dbReference>
<proteinExistence type="inferred from homology"/>
<dbReference type="GO" id="GO:0005737">
    <property type="term" value="C:cytoplasm"/>
    <property type="evidence" value="ECO:0007669"/>
    <property type="project" value="UniProtKB-SubCell"/>
</dbReference>
<comment type="caution">
    <text evidence="6">Lacks conserved residue(s) required for the propagation of feature annotation.</text>
</comment>
<evidence type="ECO:0000256" key="2">
    <source>
        <dbReference type="ARBA" id="ARBA00022777"/>
    </source>
</evidence>
<evidence type="ECO:0000256" key="6">
    <source>
        <dbReference type="HAMAP-Rule" id="MF_00361"/>
    </source>
</evidence>
<comment type="catalytic activity">
    <reaction evidence="5 6">
        <text>NAD(+) + ATP = ADP + NADP(+) + H(+)</text>
        <dbReference type="Rhea" id="RHEA:18629"/>
        <dbReference type="ChEBI" id="CHEBI:15378"/>
        <dbReference type="ChEBI" id="CHEBI:30616"/>
        <dbReference type="ChEBI" id="CHEBI:57540"/>
        <dbReference type="ChEBI" id="CHEBI:58349"/>
        <dbReference type="ChEBI" id="CHEBI:456216"/>
        <dbReference type="EC" id="2.7.1.23"/>
    </reaction>
</comment>
<dbReference type="GO" id="GO:0006741">
    <property type="term" value="P:NADP+ biosynthetic process"/>
    <property type="evidence" value="ECO:0007669"/>
    <property type="project" value="UniProtKB-UniRule"/>
</dbReference>
<feature type="binding site" evidence="6">
    <location>
        <position position="238"/>
    </location>
    <ligand>
        <name>NAD(+)</name>
        <dbReference type="ChEBI" id="CHEBI:57540"/>
    </ligand>
</feature>
<feature type="binding site" evidence="6">
    <location>
        <position position="167"/>
    </location>
    <ligand>
        <name>NAD(+)</name>
        <dbReference type="ChEBI" id="CHEBI:57540"/>
    </ligand>
</feature>
<dbReference type="SUPFAM" id="SSF111331">
    <property type="entry name" value="NAD kinase/diacylglycerol kinase-like"/>
    <property type="match status" value="1"/>
</dbReference>
<feature type="binding site" evidence="6">
    <location>
        <position position="165"/>
    </location>
    <ligand>
        <name>NAD(+)</name>
        <dbReference type="ChEBI" id="CHEBI:57540"/>
    </ligand>
</feature>
<comment type="subcellular location">
    <subcellularLocation>
        <location evidence="6">Cytoplasm</location>
    </subcellularLocation>
</comment>
<dbReference type="PANTHER" id="PTHR20275">
    <property type="entry name" value="NAD KINASE"/>
    <property type="match status" value="1"/>
</dbReference>
<evidence type="ECO:0000256" key="3">
    <source>
        <dbReference type="ARBA" id="ARBA00022857"/>
    </source>
</evidence>
<feature type="binding site" evidence="6">
    <location>
        <position position="148"/>
    </location>
    <ligand>
        <name>NAD(+)</name>
        <dbReference type="ChEBI" id="CHEBI:57540"/>
    </ligand>
</feature>
<evidence type="ECO:0000256" key="5">
    <source>
        <dbReference type="ARBA" id="ARBA00047925"/>
    </source>
</evidence>
<dbReference type="HAMAP" id="MF_00361">
    <property type="entry name" value="NAD_kinase"/>
    <property type="match status" value="1"/>
</dbReference>
<dbReference type="GO" id="GO:0046872">
    <property type="term" value="F:metal ion binding"/>
    <property type="evidence" value="ECO:0007669"/>
    <property type="project" value="UniProtKB-UniRule"/>
</dbReference>
<keyword evidence="3 6" id="KW-0521">NADP</keyword>
<evidence type="ECO:0000256" key="1">
    <source>
        <dbReference type="ARBA" id="ARBA00022679"/>
    </source>
</evidence>
<dbReference type="Pfam" id="PF20143">
    <property type="entry name" value="NAD_kinase_C"/>
    <property type="match status" value="1"/>
</dbReference>
<dbReference type="Proteomes" id="UP000823936">
    <property type="component" value="Unassembled WGS sequence"/>
</dbReference>
<name>A0A9D1TM05_9SPIO</name>
<evidence type="ECO:0000313" key="8">
    <source>
        <dbReference type="Proteomes" id="UP000823936"/>
    </source>
</evidence>
<gene>
    <name evidence="6" type="primary">nadK</name>
    <name evidence="7" type="ORF">IAB12_00100</name>
</gene>
<dbReference type="GO" id="GO:0019674">
    <property type="term" value="P:NAD+ metabolic process"/>
    <property type="evidence" value="ECO:0007669"/>
    <property type="project" value="InterPro"/>
</dbReference>
<accession>A0A9D1TM05</accession>
<dbReference type="GO" id="GO:0005524">
    <property type="term" value="F:ATP binding"/>
    <property type="evidence" value="ECO:0007669"/>
    <property type="project" value="UniProtKB-KW"/>
</dbReference>
<keyword evidence="1 6" id="KW-0808">Transferase</keyword>
<feature type="binding site" evidence="6">
    <location>
        <begin position="137"/>
        <end position="138"/>
    </location>
    <ligand>
        <name>NAD(+)</name>
        <dbReference type="ChEBI" id="CHEBI:57540"/>
    </ligand>
</feature>
<dbReference type="EMBL" id="DXHU01000002">
    <property type="protein sequence ID" value="HIV98174.1"/>
    <property type="molecule type" value="Genomic_DNA"/>
</dbReference>
<dbReference type="Gene3D" id="2.60.200.30">
    <property type="entry name" value="Probable inorganic polyphosphate/atp-NAD kinase, domain 2"/>
    <property type="match status" value="1"/>
</dbReference>
<keyword evidence="6" id="KW-0067">ATP-binding</keyword>
<comment type="similarity">
    <text evidence="6">Belongs to the NAD kinase family.</text>
</comment>
<dbReference type="Pfam" id="PF01513">
    <property type="entry name" value="NAD_kinase"/>
    <property type="match status" value="1"/>
</dbReference>
<dbReference type="Gene3D" id="3.40.50.10330">
    <property type="entry name" value="Probable inorganic polyphosphate/atp-NAD kinase, domain 1"/>
    <property type="match status" value="1"/>
</dbReference>
<dbReference type="InterPro" id="IPR016064">
    <property type="entry name" value="NAD/diacylglycerol_kinase_sf"/>
</dbReference>
<dbReference type="PANTHER" id="PTHR20275:SF0">
    <property type="entry name" value="NAD KINASE"/>
    <property type="match status" value="1"/>
</dbReference>
<organism evidence="7 8">
    <name type="scientific">Candidatus Ornithospirochaeta avicola</name>
    <dbReference type="NCBI Taxonomy" id="2840896"/>
    <lineage>
        <taxon>Bacteria</taxon>
        <taxon>Pseudomonadati</taxon>
        <taxon>Spirochaetota</taxon>
        <taxon>Spirochaetia</taxon>
        <taxon>Spirochaetales</taxon>
        <taxon>Spirochaetaceae</taxon>
        <taxon>Spirochaetaceae incertae sedis</taxon>
        <taxon>Candidatus Ornithospirochaeta</taxon>
    </lineage>
</organism>
<comment type="cofactor">
    <cofactor evidence="6">
        <name>a divalent metal cation</name>
        <dbReference type="ChEBI" id="CHEBI:60240"/>
    </cofactor>
</comment>
<dbReference type="InterPro" id="IPR017438">
    <property type="entry name" value="ATP-NAD_kinase_N"/>
</dbReference>
<feature type="active site" description="Proton acceptor" evidence="6">
    <location>
        <position position="63"/>
    </location>
</feature>
<comment type="function">
    <text evidence="6">Involved in the regulation of the intracellular balance of NAD and NADP, and is a key enzyme in the biosynthesis of NADP. Catalyzes specifically the phosphorylation on 2'-hydroxyl of the adenosine moiety of NAD to yield NADP.</text>
</comment>
<keyword evidence="2 6" id="KW-0418">Kinase</keyword>
<dbReference type="InterPro" id="IPR017437">
    <property type="entry name" value="ATP-NAD_kinase_PpnK-typ_C"/>
</dbReference>